<proteinExistence type="predicted"/>
<keyword evidence="3" id="KW-1185">Reference proteome</keyword>
<evidence type="ECO:0000256" key="1">
    <source>
        <dbReference type="SAM" id="Coils"/>
    </source>
</evidence>
<reference evidence="3" key="1">
    <citation type="submission" date="2016-12" db="EMBL/GenBank/DDBJ databases">
        <authorList>
            <person name="Herbold C."/>
        </authorList>
    </citation>
    <scope>NUCLEOTIDE SEQUENCE [LARGE SCALE GENOMIC DNA]</scope>
</reference>
<dbReference type="Proteomes" id="UP000232412">
    <property type="component" value="Unassembled WGS sequence"/>
</dbReference>
<gene>
    <name evidence="2" type="ORF">NSIN_20837</name>
</gene>
<sequence>MIGTPIVIYQGVKLLDMQTGRFTRMASLVAVSVVMISYLGGHSSAFADTSNQLESHTITGSDLQNNPVVAKILSEIEYSKKQVAQLEKNQKDQEANQKLIDQQRQIAKQLEDQAYQILQTQTSQNSSDNAYTRFLDTVPSNDTKKVFQGEFAFTKQRIDAGHAAMQQVLAKGGTWEDAMQEFSKYAAIRHVEMVTVNQQLNDQYIQHPNIANMTNQPIPFDENGRVPDDYIKLPSAGSNDGKT</sequence>
<feature type="coiled-coil region" evidence="1">
    <location>
        <begin position="69"/>
        <end position="103"/>
    </location>
</feature>
<organism evidence="2 3">
    <name type="scientific">Nitrosotalea sinensis</name>
    <dbReference type="NCBI Taxonomy" id="1499975"/>
    <lineage>
        <taxon>Archaea</taxon>
        <taxon>Nitrososphaerota</taxon>
        <taxon>Nitrososphaeria</taxon>
        <taxon>Nitrosotaleales</taxon>
        <taxon>Nitrosotaleaceae</taxon>
        <taxon>Nitrosotalea</taxon>
    </lineage>
</organism>
<keyword evidence="1" id="KW-0175">Coiled coil</keyword>
<name>A0A2H1EH10_9ARCH</name>
<evidence type="ECO:0000313" key="2">
    <source>
        <dbReference type="EMBL" id="SHO45960.1"/>
    </source>
</evidence>
<dbReference type="AlphaFoldDB" id="A0A2H1EH10"/>
<accession>A0A2H1EH10</accession>
<protein>
    <submittedName>
        <fullName evidence="2">Uncharacterized protein</fullName>
    </submittedName>
</protein>
<dbReference type="EMBL" id="FRFC01000003">
    <property type="protein sequence ID" value="SHO45960.1"/>
    <property type="molecule type" value="Genomic_DNA"/>
</dbReference>
<evidence type="ECO:0000313" key="3">
    <source>
        <dbReference type="Proteomes" id="UP000232412"/>
    </source>
</evidence>